<name>A0A6A5WZ69_9PLEO</name>
<dbReference type="AlphaFoldDB" id="A0A6A5WZ69"/>
<dbReference type="Proteomes" id="UP000799779">
    <property type="component" value="Unassembled WGS sequence"/>
</dbReference>
<gene>
    <name evidence="1" type="ORF">P154DRAFT_292155</name>
</gene>
<evidence type="ECO:0000313" key="1">
    <source>
        <dbReference type="EMBL" id="KAF2006069.1"/>
    </source>
</evidence>
<sequence>MLCRRTNVVLKLLFRGYHPRDALLVHKNGLQKNPHGKNLHDTSQRPNLQPLNLCLARASTCLTLRQLSIVRSDDPSRDVDLPSKRAACATNTPPKRCFCVTQGLRGLDSVLQINSGLQPHLQGGLGGRSRVSNNEALAGGRVVEDEICDVHTTERQCSLRRRPKGRRQTKNKGKRS</sequence>
<reference evidence="1" key="1">
    <citation type="journal article" date="2020" name="Stud. Mycol.">
        <title>101 Dothideomycetes genomes: a test case for predicting lifestyles and emergence of pathogens.</title>
        <authorList>
            <person name="Haridas S."/>
            <person name="Albert R."/>
            <person name="Binder M."/>
            <person name="Bloem J."/>
            <person name="Labutti K."/>
            <person name="Salamov A."/>
            <person name="Andreopoulos B."/>
            <person name="Baker S."/>
            <person name="Barry K."/>
            <person name="Bills G."/>
            <person name="Bluhm B."/>
            <person name="Cannon C."/>
            <person name="Castanera R."/>
            <person name="Culley D."/>
            <person name="Daum C."/>
            <person name="Ezra D."/>
            <person name="Gonzalez J."/>
            <person name="Henrissat B."/>
            <person name="Kuo A."/>
            <person name="Liang C."/>
            <person name="Lipzen A."/>
            <person name="Lutzoni F."/>
            <person name="Magnuson J."/>
            <person name="Mondo S."/>
            <person name="Nolan M."/>
            <person name="Ohm R."/>
            <person name="Pangilinan J."/>
            <person name="Park H.-J."/>
            <person name="Ramirez L."/>
            <person name="Alfaro M."/>
            <person name="Sun H."/>
            <person name="Tritt A."/>
            <person name="Yoshinaga Y."/>
            <person name="Zwiers L.-H."/>
            <person name="Turgeon B."/>
            <person name="Goodwin S."/>
            <person name="Spatafora J."/>
            <person name="Crous P."/>
            <person name="Grigoriev I."/>
        </authorList>
    </citation>
    <scope>NUCLEOTIDE SEQUENCE</scope>
    <source>
        <strain evidence="1">CBS 123094</strain>
    </source>
</reference>
<protein>
    <submittedName>
        <fullName evidence="1">Uncharacterized protein</fullName>
    </submittedName>
</protein>
<proteinExistence type="predicted"/>
<accession>A0A6A5WZ69</accession>
<evidence type="ECO:0000313" key="2">
    <source>
        <dbReference type="Proteomes" id="UP000799779"/>
    </source>
</evidence>
<organism evidence="1 2">
    <name type="scientific">Amniculicola lignicola CBS 123094</name>
    <dbReference type="NCBI Taxonomy" id="1392246"/>
    <lineage>
        <taxon>Eukaryota</taxon>
        <taxon>Fungi</taxon>
        <taxon>Dikarya</taxon>
        <taxon>Ascomycota</taxon>
        <taxon>Pezizomycotina</taxon>
        <taxon>Dothideomycetes</taxon>
        <taxon>Pleosporomycetidae</taxon>
        <taxon>Pleosporales</taxon>
        <taxon>Amniculicolaceae</taxon>
        <taxon>Amniculicola</taxon>
    </lineage>
</organism>
<keyword evidence="2" id="KW-1185">Reference proteome</keyword>
<dbReference type="EMBL" id="ML977561">
    <property type="protein sequence ID" value="KAF2006069.1"/>
    <property type="molecule type" value="Genomic_DNA"/>
</dbReference>